<name>A0AAU6WTQ1_9FLAO</name>
<keyword evidence="2" id="KW-1185">Reference proteome</keyword>
<proteinExistence type="predicted"/>
<evidence type="ECO:0000313" key="1">
    <source>
        <dbReference type="EMBL" id="XAO76176.1"/>
    </source>
</evidence>
<dbReference type="SUPFAM" id="SSF110296">
    <property type="entry name" value="Oligoxyloglucan reducing end-specific cellobiohydrolase"/>
    <property type="match status" value="1"/>
</dbReference>
<protein>
    <submittedName>
        <fullName evidence="1">Uncharacterized protein</fullName>
    </submittedName>
</protein>
<dbReference type="EMBL" id="CP154834">
    <property type="protein sequence ID" value="XAO76176.1"/>
    <property type="molecule type" value="Genomic_DNA"/>
</dbReference>
<evidence type="ECO:0000313" key="2">
    <source>
        <dbReference type="Proteomes" id="UP001463665"/>
    </source>
</evidence>
<dbReference type="Proteomes" id="UP001463665">
    <property type="component" value="Chromosome"/>
</dbReference>
<reference evidence="1 2" key="1">
    <citation type="submission" date="2024-04" db="EMBL/GenBank/DDBJ databases">
        <title>Genome sequencing and assembly of rice foliar adapted Chryseobacterium endophyticum OsEnb-ALM-A6.</title>
        <authorList>
            <person name="Kumar S."/>
            <person name="Javed M."/>
            <person name="Chouhan V."/>
            <person name="Charishma K."/>
            <person name="Patel A."/>
            <person name="Kumar M."/>
            <person name="Sahu K.P."/>
            <person name="Kumar A."/>
        </authorList>
    </citation>
    <scope>NUCLEOTIDE SEQUENCE [LARGE SCALE GENOMIC DNA]</scope>
    <source>
        <strain evidence="1 2">OsEnb-ALM-A6</strain>
    </source>
</reference>
<organism evidence="1 2">
    <name type="scientific">Chryseobacterium endophyticum</name>
    <dbReference type="NCBI Taxonomy" id="1854762"/>
    <lineage>
        <taxon>Bacteria</taxon>
        <taxon>Pseudomonadati</taxon>
        <taxon>Bacteroidota</taxon>
        <taxon>Flavobacteriia</taxon>
        <taxon>Flavobacteriales</taxon>
        <taxon>Weeksellaceae</taxon>
        <taxon>Chryseobacterium group</taxon>
        <taxon>Chryseobacterium</taxon>
    </lineage>
</organism>
<accession>A0AAU6WTQ1</accession>
<gene>
    <name evidence="1" type="ORF">AAFP95_10520</name>
</gene>
<dbReference type="RefSeq" id="WP_345767610.1">
    <property type="nucleotide sequence ID" value="NZ_CP154834.1"/>
</dbReference>
<dbReference type="AlphaFoldDB" id="A0AAU6WTQ1"/>
<sequence>MFTVQVIQAVIPEIINVNYNENGTMILTASNPSNGTLEYSIDNGLTWQSSNTFTNVPRNKVISIRVRVKNTSCVGFLEYFTFVIQNVITPNGDNINDIIDFRA</sequence>